<proteinExistence type="predicted"/>
<gene>
    <name evidence="1" type="ORF">CEXT_71811</name>
</gene>
<dbReference type="AlphaFoldDB" id="A0AAV4NH24"/>
<protein>
    <submittedName>
        <fullName evidence="1">Uncharacterized protein</fullName>
    </submittedName>
</protein>
<sequence length="101" mass="12066">MSRRFPVCYPTRERFFCSSGAGISSFRTEQNRMERETSRVFLHEYKKQEARLTGSVSVFPTRKSNGKKKRISLQRKRRCYGHREKPFAAFRRETFEKSAFT</sequence>
<dbReference type="Proteomes" id="UP001054945">
    <property type="component" value="Unassembled WGS sequence"/>
</dbReference>
<keyword evidence="2" id="KW-1185">Reference proteome</keyword>
<dbReference type="EMBL" id="BPLR01020892">
    <property type="protein sequence ID" value="GIX83659.1"/>
    <property type="molecule type" value="Genomic_DNA"/>
</dbReference>
<reference evidence="1 2" key="1">
    <citation type="submission" date="2021-06" db="EMBL/GenBank/DDBJ databases">
        <title>Caerostris extrusa draft genome.</title>
        <authorList>
            <person name="Kono N."/>
            <person name="Arakawa K."/>
        </authorList>
    </citation>
    <scope>NUCLEOTIDE SEQUENCE [LARGE SCALE GENOMIC DNA]</scope>
</reference>
<organism evidence="1 2">
    <name type="scientific">Caerostris extrusa</name>
    <name type="common">Bark spider</name>
    <name type="synonym">Caerostris bankana</name>
    <dbReference type="NCBI Taxonomy" id="172846"/>
    <lineage>
        <taxon>Eukaryota</taxon>
        <taxon>Metazoa</taxon>
        <taxon>Ecdysozoa</taxon>
        <taxon>Arthropoda</taxon>
        <taxon>Chelicerata</taxon>
        <taxon>Arachnida</taxon>
        <taxon>Araneae</taxon>
        <taxon>Araneomorphae</taxon>
        <taxon>Entelegynae</taxon>
        <taxon>Araneoidea</taxon>
        <taxon>Araneidae</taxon>
        <taxon>Caerostris</taxon>
    </lineage>
</organism>
<name>A0AAV4NH24_CAEEX</name>
<comment type="caution">
    <text evidence="1">The sequence shown here is derived from an EMBL/GenBank/DDBJ whole genome shotgun (WGS) entry which is preliminary data.</text>
</comment>
<accession>A0AAV4NH24</accession>
<evidence type="ECO:0000313" key="2">
    <source>
        <dbReference type="Proteomes" id="UP001054945"/>
    </source>
</evidence>
<evidence type="ECO:0000313" key="1">
    <source>
        <dbReference type="EMBL" id="GIX83659.1"/>
    </source>
</evidence>